<dbReference type="AlphaFoldDB" id="A0A4Q0MAS0"/>
<organism evidence="1 2">
    <name type="scientific">Arcticibacter tournemirensis</name>
    <dbReference type="NCBI Taxonomy" id="699437"/>
    <lineage>
        <taxon>Bacteria</taxon>
        <taxon>Pseudomonadati</taxon>
        <taxon>Bacteroidota</taxon>
        <taxon>Sphingobacteriia</taxon>
        <taxon>Sphingobacteriales</taxon>
        <taxon>Sphingobacteriaceae</taxon>
        <taxon>Arcticibacter</taxon>
    </lineage>
</organism>
<evidence type="ECO:0000313" key="1">
    <source>
        <dbReference type="EMBL" id="RXF70361.1"/>
    </source>
</evidence>
<reference evidence="1 2" key="1">
    <citation type="submission" date="2018-12" db="EMBL/GenBank/DDBJ databases">
        <title>The Draft Genome Sequence of the Soil Bacterium Pedobacter tournemirensis R1.</title>
        <authorList>
            <person name="He J."/>
        </authorList>
    </citation>
    <scope>NUCLEOTIDE SEQUENCE [LARGE SCALE GENOMIC DNA]</scope>
    <source>
        <strain evidence="1 2">R1</strain>
    </source>
</reference>
<protein>
    <submittedName>
        <fullName evidence="1">Uncharacterized protein</fullName>
    </submittedName>
</protein>
<dbReference type="RefSeq" id="WP_128768667.1">
    <property type="nucleotide sequence ID" value="NZ_RXOC01000004.1"/>
</dbReference>
<name>A0A4Q0MAS0_9SPHI</name>
<sequence length="83" mass="9704">MDDVLVLPVEYRGESLEFETRIFSYGYTYRVEVDIGGFKVIFEPDEERNYRAISSAEQMDKKENMPDKDLLQAIALQLQALHQ</sequence>
<evidence type="ECO:0000313" key="2">
    <source>
        <dbReference type="Proteomes" id="UP000290848"/>
    </source>
</evidence>
<dbReference type="Proteomes" id="UP000290848">
    <property type="component" value="Unassembled WGS sequence"/>
</dbReference>
<gene>
    <name evidence="1" type="ORF">EKH83_06825</name>
</gene>
<comment type="caution">
    <text evidence="1">The sequence shown here is derived from an EMBL/GenBank/DDBJ whole genome shotgun (WGS) entry which is preliminary data.</text>
</comment>
<accession>A0A4Q0MAS0</accession>
<proteinExistence type="predicted"/>
<dbReference type="EMBL" id="RXOC01000004">
    <property type="protein sequence ID" value="RXF70361.1"/>
    <property type="molecule type" value="Genomic_DNA"/>
</dbReference>